<sequence>MSATLKLERTVTLGLIATLFLQTAGALIWVGGAEARIEELERNLDINWSINERLARLEGETAMMHQMLRRIEVALYDED</sequence>
<dbReference type="EMBL" id="BSNK01000001">
    <property type="protein sequence ID" value="GLQ22761.1"/>
    <property type="molecule type" value="Genomic_DNA"/>
</dbReference>
<protein>
    <submittedName>
        <fullName evidence="1">Uncharacterized protein</fullName>
    </submittedName>
</protein>
<proteinExistence type="predicted"/>
<evidence type="ECO:0000313" key="1">
    <source>
        <dbReference type="EMBL" id="GLQ22761.1"/>
    </source>
</evidence>
<accession>A0ABQ5V842</accession>
<dbReference type="Proteomes" id="UP001161391">
    <property type="component" value="Unassembled WGS sequence"/>
</dbReference>
<name>A0ABQ5V842_9PROT</name>
<organism evidence="1 2">
    <name type="scientific">Algimonas ampicilliniresistens</name>
    <dbReference type="NCBI Taxonomy" id="1298735"/>
    <lineage>
        <taxon>Bacteria</taxon>
        <taxon>Pseudomonadati</taxon>
        <taxon>Pseudomonadota</taxon>
        <taxon>Alphaproteobacteria</taxon>
        <taxon>Maricaulales</taxon>
        <taxon>Robiginitomaculaceae</taxon>
        <taxon>Algimonas</taxon>
    </lineage>
</organism>
<dbReference type="RefSeq" id="WP_284387467.1">
    <property type="nucleotide sequence ID" value="NZ_BSNK01000001.1"/>
</dbReference>
<reference evidence="1" key="2">
    <citation type="submission" date="2023-01" db="EMBL/GenBank/DDBJ databases">
        <title>Draft genome sequence of Algimonas ampicilliniresistens strain NBRC 108219.</title>
        <authorList>
            <person name="Sun Q."/>
            <person name="Mori K."/>
        </authorList>
    </citation>
    <scope>NUCLEOTIDE SEQUENCE</scope>
    <source>
        <strain evidence="1">NBRC 108219</strain>
    </source>
</reference>
<comment type="caution">
    <text evidence="1">The sequence shown here is derived from an EMBL/GenBank/DDBJ whole genome shotgun (WGS) entry which is preliminary data.</text>
</comment>
<keyword evidence="2" id="KW-1185">Reference proteome</keyword>
<reference evidence="1" key="1">
    <citation type="journal article" date="2014" name="Int. J. Syst. Evol. Microbiol.">
        <title>Complete genome of a new Firmicutes species belonging to the dominant human colonic microbiota ('Ruminococcus bicirculans') reveals two chromosomes and a selective capacity to utilize plant glucans.</title>
        <authorList>
            <consortium name="NISC Comparative Sequencing Program"/>
            <person name="Wegmann U."/>
            <person name="Louis P."/>
            <person name="Goesmann A."/>
            <person name="Henrissat B."/>
            <person name="Duncan S.H."/>
            <person name="Flint H.J."/>
        </authorList>
    </citation>
    <scope>NUCLEOTIDE SEQUENCE</scope>
    <source>
        <strain evidence="1">NBRC 108219</strain>
    </source>
</reference>
<evidence type="ECO:0000313" key="2">
    <source>
        <dbReference type="Proteomes" id="UP001161391"/>
    </source>
</evidence>
<gene>
    <name evidence="1" type="ORF">GCM10007853_06350</name>
</gene>